<evidence type="ECO:0000259" key="2">
    <source>
        <dbReference type="Pfam" id="PF19489"/>
    </source>
</evidence>
<comment type="caution">
    <text evidence="3">The sequence shown here is derived from an EMBL/GenBank/DDBJ whole genome shotgun (WGS) entry which is preliminary data.</text>
</comment>
<protein>
    <recommendedName>
        <fullName evidence="2">Transglycosylase SLT domain-containing protein</fullName>
    </recommendedName>
</protein>
<feature type="chain" id="PRO_5007483978" description="Transglycosylase SLT domain-containing protein" evidence="1">
    <location>
        <begin position="28"/>
        <end position="206"/>
    </location>
</feature>
<reference evidence="3 4" key="1">
    <citation type="submission" date="2016-02" db="EMBL/GenBank/DDBJ databases">
        <authorList>
            <person name="Wen L."/>
            <person name="He K."/>
            <person name="Yang H."/>
        </authorList>
    </citation>
    <scope>NUCLEOTIDE SEQUENCE [LARGE SCALE GENOMIC DNA]</scope>
    <source>
        <strain evidence="3">ShG14-8</strain>
    </source>
</reference>
<evidence type="ECO:0000256" key="1">
    <source>
        <dbReference type="SAM" id="SignalP"/>
    </source>
</evidence>
<dbReference type="SUPFAM" id="SSF53955">
    <property type="entry name" value="Lysozyme-like"/>
    <property type="match status" value="1"/>
</dbReference>
<dbReference type="InterPro" id="IPR023346">
    <property type="entry name" value="Lysozyme-like_dom_sf"/>
</dbReference>
<gene>
    <name evidence="3" type="ORF">AWT59_0840</name>
</gene>
<dbReference type="Proteomes" id="UP000070578">
    <property type="component" value="Unassembled WGS sequence"/>
</dbReference>
<feature type="signal peptide" evidence="1">
    <location>
        <begin position="1"/>
        <end position="27"/>
    </location>
</feature>
<dbReference type="EMBL" id="LSLI01000013">
    <property type="protein sequence ID" value="KXS32997.1"/>
    <property type="molecule type" value="Genomic_DNA"/>
</dbReference>
<dbReference type="PATRIC" id="fig|1796491.3.peg.920"/>
<dbReference type="Gene3D" id="1.10.530.10">
    <property type="match status" value="1"/>
</dbReference>
<dbReference type="InterPro" id="IPR045795">
    <property type="entry name" value="SLT_4"/>
</dbReference>
<evidence type="ECO:0000313" key="3">
    <source>
        <dbReference type="EMBL" id="KXS32997.1"/>
    </source>
</evidence>
<accession>A0A139BVI8</accession>
<keyword evidence="1" id="KW-0732">Signal</keyword>
<reference evidence="3 4" key="2">
    <citation type="submission" date="2016-03" db="EMBL/GenBank/DDBJ databases">
        <title>New uncultured bacterium of the family Gallionellaceae from acid mine drainage: description and reconstruction of genome based on metagenomic analysis of microbial community.</title>
        <authorList>
            <person name="Kadnikov V."/>
            <person name="Ivasenko D."/>
            <person name="Beletsky A."/>
            <person name="Mardanov A."/>
            <person name="Danilova E."/>
            <person name="Pimenov N."/>
            <person name="Karnachuk O."/>
            <person name="Ravin N."/>
        </authorList>
    </citation>
    <scope>NUCLEOTIDE SEQUENCE [LARGE SCALE GENOMIC DNA]</scope>
    <source>
        <strain evidence="3">ShG14-8</strain>
    </source>
</reference>
<sequence length="206" mass="23805">MMSLCINPRFWLAVMAMLLLNFGCATYQPKQTDNICSIFRGDIKWYKSARNANKRWGTPVWVMMAIIDQESRFVSDAKPQRSWFLFIPLPRRSSAYGYAQAQDPVWAKYRKETGNSGHDRDDFADAINFVGWYTDTTQRTLGISKWDAYHQYLAYHEGQGGYKSGSWKNNGWLKQVAGKVRNKSAAYGAQLQKCMPELDHKADSWF</sequence>
<dbReference type="Pfam" id="PF19489">
    <property type="entry name" value="SLT_4"/>
    <property type="match status" value="1"/>
</dbReference>
<name>A0A139BVI8_9PROT</name>
<feature type="domain" description="Transglycosylase SLT" evidence="2">
    <location>
        <begin position="13"/>
        <end position="194"/>
    </location>
</feature>
<evidence type="ECO:0000313" key="4">
    <source>
        <dbReference type="Proteomes" id="UP000070578"/>
    </source>
</evidence>
<proteinExistence type="predicted"/>
<dbReference type="CDD" id="cd00442">
    <property type="entry name" value="Lyz-like"/>
    <property type="match status" value="1"/>
</dbReference>
<dbReference type="AlphaFoldDB" id="A0A139BVI8"/>
<organism evidence="3 4">
    <name type="scientific">Candidatus Gallionella acididurans</name>
    <dbReference type="NCBI Taxonomy" id="1796491"/>
    <lineage>
        <taxon>Bacteria</taxon>
        <taxon>Pseudomonadati</taxon>
        <taxon>Pseudomonadota</taxon>
        <taxon>Betaproteobacteria</taxon>
        <taxon>Nitrosomonadales</taxon>
        <taxon>Gallionellaceae</taxon>
        <taxon>Gallionella</taxon>
    </lineage>
</organism>